<gene>
    <name evidence="2" type="ORF">Salmuc_01354</name>
</gene>
<protein>
    <submittedName>
        <fullName evidence="2">Uncharacterized protein</fullName>
    </submittedName>
</protein>
<proteinExistence type="predicted"/>
<dbReference type="AlphaFoldDB" id="S9QTT5"/>
<evidence type="ECO:0000313" key="2">
    <source>
        <dbReference type="EMBL" id="EPX84781.1"/>
    </source>
</evidence>
<keyword evidence="1" id="KW-1133">Transmembrane helix</keyword>
<sequence>MVLGVLLGAWLMDRHRSWQGIWIAVATLMVLEVLDALYGAGIGRSLGEATRDLFTGGAAS</sequence>
<feature type="transmembrane region" description="Helical" evidence="1">
    <location>
        <begin position="20"/>
        <end position="41"/>
    </location>
</feature>
<dbReference type="RefSeq" id="WP_020042146.1">
    <property type="nucleotide sequence ID" value="NZ_KE557274.1"/>
</dbReference>
<dbReference type="Proteomes" id="UP000015347">
    <property type="component" value="Unassembled WGS sequence"/>
</dbReference>
<dbReference type="EMBL" id="APVH01000012">
    <property type="protein sequence ID" value="EPX84781.1"/>
    <property type="molecule type" value="Genomic_DNA"/>
</dbReference>
<keyword evidence="1" id="KW-0472">Membrane</keyword>
<accession>S9QTT5</accession>
<comment type="caution">
    <text evidence="2">The sequence shown here is derived from an EMBL/GenBank/DDBJ whole genome shotgun (WGS) entry which is preliminary data.</text>
</comment>
<evidence type="ECO:0000313" key="3">
    <source>
        <dbReference type="Proteomes" id="UP000015347"/>
    </source>
</evidence>
<name>S9QTT5_9RHOB</name>
<evidence type="ECO:0000256" key="1">
    <source>
        <dbReference type="SAM" id="Phobius"/>
    </source>
</evidence>
<organism evidence="2 3">
    <name type="scientific">Salipiger mucosus DSM 16094</name>
    <dbReference type="NCBI Taxonomy" id="1123237"/>
    <lineage>
        <taxon>Bacteria</taxon>
        <taxon>Pseudomonadati</taxon>
        <taxon>Pseudomonadota</taxon>
        <taxon>Alphaproteobacteria</taxon>
        <taxon>Rhodobacterales</taxon>
        <taxon>Roseobacteraceae</taxon>
        <taxon>Salipiger</taxon>
    </lineage>
</organism>
<dbReference type="HOGENOM" id="CLU_2939136_0_0_5"/>
<keyword evidence="3" id="KW-1185">Reference proteome</keyword>
<dbReference type="STRING" id="1123237.Salmuc_01354"/>
<reference evidence="3" key="1">
    <citation type="journal article" date="2014" name="Stand. Genomic Sci.">
        <title>Genome sequence of the exopolysaccharide-producing Salipiger mucosus type strain (DSM 16094(T)), a moderately halophilic member of the Roseobacter clade.</title>
        <authorList>
            <person name="Riedel T."/>
            <person name="Spring S."/>
            <person name="Fiebig A."/>
            <person name="Petersen J."/>
            <person name="Kyrpides N.C."/>
            <person name="Goker M."/>
            <person name="Klenk H.P."/>
        </authorList>
    </citation>
    <scope>NUCLEOTIDE SEQUENCE [LARGE SCALE GENOMIC DNA]</scope>
    <source>
        <strain evidence="3">DSM 16094</strain>
    </source>
</reference>
<keyword evidence="1" id="KW-0812">Transmembrane</keyword>